<dbReference type="PANTHER" id="PTHR32285:SF12">
    <property type="entry name" value="PROTEIN TRICHOME BIREFRINGENCE-LIKE 13"/>
    <property type="match status" value="1"/>
</dbReference>
<evidence type="ECO:0000313" key="10">
    <source>
        <dbReference type="Proteomes" id="UP000541444"/>
    </source>
</evidence>
<keyword evidence="10" id="KW-1185">Reference proteome</keyword>
<evidence type="ECO:0000256" key="4">
    <source>
        <dbReference type="ARBA" id="ARBA00022968"/>
    </source>
</evidence>
<feature type="domain" description="Trichome birefringence-like C-terminal" evidence="7">
    <location>
        <begin position="69"/>
        <end position="114"/>
    </location>
</feature>
<reference evidence="9 10" key="1">
    <citation type="journal article" date="2020" name="IScience">
        <title>Genome Sequencing of the Endangered Kingdonia uniflora (Circaeasteraceae, Ranunculales) Reveals Potential Mechanisms of Evolutionary Specialization.</title>
        <authorList>
            <person name="Sun Y."/>
            <person name="Deng T."/>
            <person name="Zhang A."/>
            <person name="Moore M.J."/>
            <person name="Landis J.B."/>
            <person name="Lin N."/>
            <person name="Zhang H."/>
            <person name="Zhang X."/>
            <person name="Huang J."/>
            <person name="Zhang X."/>
            <person name="Sun H."/>
            <person name="Wang H."/>
        </authorList>
    </citation>
    <scope>NUCLEOTIDE SEQUENCE [LARGE SCALE GENOMIC DNA]</scope>
    <source>
        <strain evidence="9">TB1705</strain>
        <tissue evidence="9">Leaf</tissue>
    </source>
</reference>
<keyword evidence="3" id="KW-0812">Transmembrane</keyword>
<name>A0A7J7P2U2_9MAGN</name>
<dbReference type="InterPro" id="IPR026057">
    <property type="entry name" value="TBL_C"/>
</dbReference>
<proteinExistence type="inferred from homology"/>
<dbReference type="AlphaFoldDB" id="A0A7J7P2U2"/>
<dbReference type="OrthoDB" id="630188at2759"/>
<comment type="caution">
    <text evidence="9">The sequence shown here is derived from an EMBL/GenBank/DDBJ whole genome shotgun (WGS) entry which is preliminary data.</text>
</comment>
<dbReference type="GO" id="GO:0016020">
    <property type="term" value="C:membrane"/>
    <property type="evidence" value="ECO:0007669"/>
    <property type="project" value="UniProtKB-SubCell"/>
</dbReference>
<dbReference type="GO" id="GO:0005794">
    <property type="term" value="C:Golgi apparatus"/>
    <property type="evidence" value="ECO:0007669"/>
    <property type="project" value="TreeGrafter"/>
</dbReference>
<accession>A0A7J7P2U2</accession>
<evidence type="ECO:0000313" key="9">
    <source>
        <dbReference type="EMBL" id="KAF6173562.1"/>
    </source>
</evidence>
<sequence length="201" mass="23527">MNEENSVTQNLSPLCNYTNGSWVYDPKGKVTRYDSTCKEIFKGWNCISSNKSNARDISNWLWKPNDCSLPQFDPVQFLQRFRNTNIGFVGDSLNRNMFVSLVCTLKRVSKEVKSGDQLGQIADLHFVATTLLLRIIGLISWHIMDLQKDYWYCKARVDWQQHCRRMYRHSKLLMLKKWRCPKNAIVDQGITHNTFGRQPCL</sequence>
<comment type="similarity">
    <text evidence="2">Belongs to the PC-esterase family. TBL subfamily.</text>
</comment>
<evidence type="ECO:0000256" key="6">
    <source>
        <dbReference type="ARBA" id="ARBA00023136"/>
    </source>
</evidence>
<evidence type="ECO:0000256" key="1">
    <source>
        <dbReference type="ARBA" id="ARBA00004167"/>
    </source>
</evidence>
<dbReference type="EMBL" id="JACGCM010000334">
    <property type="protein sequence ID" value="KAF6173562.1"/>
    <property type="molecule type" value="Genomic_DNA"/>
</dbReference>
<dbReference type="InterPro" id="IPR029962">
    <property type="entry name" value="TBL"/>
</dbReference>
<dbReference type="PANTHER" id="PTHR32285">
    <property type="entry name" value="PROTEIN TRICHOME BIREFRINGENCE-LIKE 9-RELATED"/>
    <property type="match status" value="1"/>
</dbReference>
<evidence type="ECO:0000256" key="3">
    <source>
        <dbReference type="ARBA" id="ARBA00022692"/>
    </source>
</evidence>
<evidence type="ECO:0000259" key="8">
    <source>
        <dbReference type="Pfam" id="PF14416"/>
    </source>
</evidence>
<dbReference type="Pfam" id="PF14416">
    <property type="entry name" value="PMR5N"/>
    <property type="match status" value="1"/>
</dbReference>
<dbReference type="Proteomes" id="UP000541444">
    <property type="component" value="Unassembled WGS sequence"/>
</dbReference>
<evidence type="ECO:0000259" key="7">
    <source>
        <dbReference type="Pfam" id="PF13839"/>
    </source>
</evidence>
<keyword evidence="4" id="KW-0735">Signal-anchor</keyword>
<comment type="subcellular location">
    <subcellularLocation>
        <location evidence="1">Membrane</location>
        <topology evidence="1">Single-pass membrane protein</topology>
    </subcellularLocation>
</comment>
<keyword evidence="5" id="KW-1133">Transmembrane helix</keyword>
<protein>
    <recommendedName>
        <fullName evidence="11">Trichome birefringence-like N-terminal domain-containing protein</fullName>
    </recommendedName>
</protein>
<feature type="domain" description="Trichome birefringence-like N-terminal" evidence="8">
    <location>
        <begin position="15"/>
        <end position="68"/>
    </location>
</feature>
<evidence type="ECO:0000256" key="2">
    <source>
        <dbReference type="ARBA" id="ARBA00007727"/>
    </source>
</evidence>
<dbReference type="GO" id="GO:0016413">
    <property type="term" value="F:O-acetyltransferase activity"/>
    <property type="evidence" value="ECO:0007669"/>
    <property type="project" value="InterPro"/>
</dbReference>
<dbReference type="InterPro" id="IPR025846">
    <property type="entry name" value="TBL_N"/>
</dbReference>
<keyword evidence="6" id="KW-0472">Membrane</keyword>
<gene>
    <name evidence="9" type="ORF">GIB67_025937</name>
</gene>
<organism evidence="9 10">
    <name type="scientific">Kingdonia uniflora</name>
    <dbReference type="NCBI Taxonomy" id="39325"/>
    <lineage>
        <taxon>Eukaryota</taxon>
        <taxon>Viridiplantae</taxon>
        <taxon>Streptophyta</taxon>
        <taxon>Embryophyta</taxon>
        <taxon>Tracheophyta</taxon>
        <taxon>Spermatophyta</taxon>
        <taxon>Magnoliopsida</taxon>
        <taxon>Ranunculales</taxon>
        <taxon>Circaeasteraceae</taxon>
        <taxon>Kingdonia</taxon>
    </lineage>
</organism>
<dbReference type="Pfam" id="PF13839">
    <property type="entry name" value="PC-Esterase"/>
    <property type="match status" value="1"/>
</dbReference>
<evidence type="ECO:0008006" key="11">
    <source>
        <dbReference type="Google" id="ProtNLM"/>
    </source>
</evidence>
<evidence type="ECO:0000256" key="5">
    <source>
        <dbReference type="ARBA" id="ARBA00022989"/>
    </source>
</evidence>